<dbReference type="Gene3D" id="3.40.630.30">
    <property type="match status" value="1"/>
</dbReference>
<sequence>MTIVDFTPSHIPAASALALADYREQQRRLPALPAVEEGLDLAPFAAAGLGVAAFEGGRMVGFLSAGPPFDNAFGSTRCRGVFSPMGAHAAASEQRGPVYAAMYQRAAAKWVRAGALSHAVALYAQGEEAQRQFFQYGFGLRCVDAIRPMEPIDCPPPKGYSFFELPPAQFSSVYPFEELLDRHFRESPTFMARPLESCDAFCRSCMAEGDRCFAAAFQGRLCAYLKLSAKGETFLSPSPRYRHITGAFCLGEHRGKGVVQNLLNCAIHSLEGEGCTHLGVDFESINPAAHAFWCKYFSPYTHGLVRRVDERILDPLPL</sequence>
<dbReference type="InterPro" id="IPR000182">
    <property type="entry name" value="GNAT_dom"/>
</dbReference>
<evidence type="ECO:0000313" key="2">
    <source>
        <dbReference type="EMBL" id="MZL70340.1"/>
    </source>
</evidence>
<dbReference type="PROSITE" id="PS51186">
    <property type="entry name" value="GNAT"/>
    <property type="match status" value="1"/>
</dbReference>
<dbReference type="GO" id="GO:0016747">
    <property type="term" value="F:acyltransferase activity, transferring groups other than amino-acyl groups"/>
    <property type="evidence" value="ECO:0007669"/>
    <property type="project" value="InterPro"/>
</dbReference>
<protein>
    <submittedName>
        <fullName evidence="3">Acetyltransferase (GNAT) family protein</fullName>
    </submittedName>
    <submittedName>
        <fullName evidence="2">GNAT family N-acetyltransferase</fullName>
    </submittedName>
</protein>
<dbReference type="EMBL" id="WWVX01000008">
    <property type="protein sequence ID" value="MZL70340.1"/>
    <property type="molecule type" value="Genomic_DNA"/>
</dbReference>
<dbReference type="Proteomes" id="UP000184089">
    <property type="component" value="Unassembled WGS sequence"/>
</dbReference>
<dbReference type="Pfam" id="PF00583">
    <property type="entry name" value="Acetyltransf_1"/>
    <property type="match status" value="1"/>
</dbReference>
<gene>
    <name evidence="2" type="ORF">GT747_11305</name>
    <name evidence="3" type="ORF">SAMN05444424_1822</name>
</gene>
<feature type="domain" description="N-acetyltransferase" evidence="1">
    <location>
        <begin position="163"/>
        <end position="318"/>
    </location>
</feature>
<proteinExistence type="predicted"/>
<evidence type="ECO:0000259" key="1">
    <source>
        <dbReference type="PROSITE" id="PS51186"/>
    </source>
</evidence>
<dbReference type="RefSeq" id="WP_021658176.1">
    <property type="nucleotide sequence ID" value="NZ_FQVY01000002.1"/>
</dbReference>
<dbReference type="EMBL" id="FQVY01000002">
    <property type="protein sequence ID" value="SHG19453.1"/>
    <property type="molecule type" value="Genomic_DNA"/>
</dbReference>
<dbReference type="SUPFAM" id="SSF55729">
    <property type="entry name" value="Acyl-CoA N-acyltransferases (Nat)"/>
    <property type="match status" value="1"/>
</dbReference>
<organism evidence="3 4">
    <name type="scientific">Bittarella massiliensis</name>
    <name type="common">ex Durand et al. 2017</name>
    <dbReference type="NCBI Taxonomy" id="1720313"/>
    <lineage>
        <taxon>Bacteria</taxon>
        <taxon>Bacillati</taxon>
        <taxon>Bacillota</taxon>
        <taxon>Clostridia</taxon>
        <taxon>Eubacteriales</taxon>
        <taxon>Oscillospiraceae</taxon>
        <taxon>Bittarella (ex Durand et al. 2017)</taxon>
    </lineage>
</organism>
<reference evidence="3" key="2">
    <citation type="submission" date="2016-11" db="EMBL/GenBank/DDBJ databases">
        <authorList>
            <person name="Varghese N."/>
            <person name="Submissions S."/>
        </authorList>
    </citation>
    <scope>NUCLEOTIDE SEQUENCE</scope>
    <source>
        <strain evidence="3">DSM 4029</strain>
    </source>
</reference>
<comment type="caution">
    <text evidence="3">The sequence shown here is derived from an EMBL/GenBank/DDBJ whole genome shotgun (WGS) entry which is preliminary data.</text>
</comment>
<accession>A0AAQ1RWC5</accession>
<reference evidence="4" key="1">
    <citation type="submission" date="2016-11" db="EMBL/GenBank/DDBJ databases">
        <authorList>
            <person name="Jaros S."/>
            <person name="Januszkiewicz K."/>
            <person name="Wedrychowicz H."/>
        </authorList>
    </citation>
    <scope>NUCLEOTIDE SEQUENCE [LARGE SCALE GENOMIC DNA]</scope>
    <source>
        <strain evidence="4">DSM 4029</strain>
    </source>
</reference>
<evidence type="ECO:0000313" key="3">
    <source>
        <dbReference type="EMBL" id="SHG19453.1"/>
    </source>
</evidence>
<keyword evidence="5" id="KW-1185">Reference proteome</keyword>
<dbReference type="InterPro" id="IPR016181">
    <property type="entry name" value="Acyl_CoA_acyltransferase"/>
</dbReference>
<evidence type="ECO:0000313" key="4">
    <source>
        <dbReference type="Proteomes" id="UP000184089"/>
    </source>
</evidence>
<dbReference type="Proteomes" id="UP000474718">
    <property type="component" value="Unassembled WGS sequence"/>
</dbReference>
<evidence type="ECO:0000313" key="5">
    <source>
        <dbReference type="Proteomes" id="UP000474718"/>
    </source>
</evidence>
<reference evidence="2 5" key="3">
    <citation type="journal article" date="2019" name="Nat. Med.">
        <title>A library of human gut bacterial isolates paired with longitudinal multiomics data enables mechanistic microbiome research.</title>
        <authorList>
            <person name="Poyet M."/>
            <person name="Groussin M."/>
            <person name="Gibbons S.M."/>
            <person name="Avila-Pacheco J."/>
            <person name="Jiang X."/>
            <person name="Kearney S.M."/>
            <person name="Perrotta A.R."/>
            <person name="Berdy B."/>
            <person name="Zhao S."/>
            <person name="Lieberman T.D."/>
            <person name="Swanson P.K."/>
            <person name="Smith M."/>
            <person name="Roesemann S."/>
            <person name="Alexander J.E."/>
            <person name="Rich S.A."/>
            <person name="Livny J."/>
            <person name="Vlamakis H."/>
            <person name="Clish C."/>
            <person name="Bullock K."/>
            <person name="Deik A."/>
            <person name="Scott J."/>
            <person name="Pierce K.A."/>
            <person name="Xavier R.J."/>
            <person name="Alm E.J."/>
        </authorList>
    </citation>
    <scope>NUCLEOTIDE SEQUENCE [LARGE SCALE GENOMIC DNA]</scope>
    <source>
        <strain evidence="2 5">BIOML-A2</strain>
    </source>
</reference>
<dbReference type="AlphaFoldDB" id="A0AAQ1RWC5"/>
<name>A0AAQ1RWC5_9FIRM</name>